<dbReference type="EMBL" id="VSRR010073629">
    <property type="protein sequence ID" value="MPC87150.1"/>
    <property type="molecule type" value="Genomic_DNA"/>
</dbReference>
<evidence type="ECO:0000256" key="1">
    <source>
        <dbReference type="SAM" id="MobiDB-lite"/>
    </source>
</evidence>
<feature type="region of interest" description="Disordered" evidence="1">
    <location>
        <begin position="27"/>
        <end position="49"/>
    </location>
</feature>
<keyword evidence="2" id="KW-0732">Signal</keyword>
<comment type="caution">
    <text evidence="3">The sequence shown here is derived from an EMBL/GenBank/DDBJ whole genome shotgun (WGS) entry which is preliminary data.</text>
</comment>
<evidence type="ECO:0000313" key="3">
    <source>
        <dbReference type="EMBL" id="MPC87150.1"/>
    </source>
</evidence>
<accession>A0A5B7IR84</accession>
<feature type="chain" id="PRO_5022695635" description="Secreted protein" evidence="2">
    <location>
        <begin position="23"/>
        <end position="90"/>
    </location>
</feature>
<protein>
    <recommendedName>
        <fullName evidence="5">Secreted protein</fullName>
    </recommendedName>
</protein>
<sequence length="90" mass="10050">MVRVKLSSRVLLNCILVRRASWTEVPTGPSGEHLNSWGGRSVTTGSSMEPDRCVGKVTWLWRLNSASGESKDRCIPRGFKSPRIITLSHR</sequence>
<proteinExistence type="predicted"/>
<reference evidence="3 4" key="1">
    <citation type="submission" date="2019-05" db="EMBL/GenBank/DDBJ databases">
        <title>Another draft genome of Portunus trituberculatus and its Hox gene families provides insights of decapod evolution.</title>
        <authorList>
            <person name="Jeong J.-H."/>
            <person name="Song I."/>
            <person name="Kim S."/>
            <person name="Choi T."/>
            <person name="Kim D."/>
            <person name="Ryu S."/>
            <person name="Kim W."/>
        </authorList>
    </citation>
    <scope>NUCLEOTIDE SEQUENCE [LARGE SCALE GENOMIC DNA]</scope>
    <source>
        <tissue evidence="3">Muscle</tissue>
    </source>
</reference>
<keyword evidence="4" id="KW-1185">Reference proteome</keyword>
<gene>
    <name evidence="3" type="ORF">E2C01_082002</name>
</gene>
<dbReference type="Proteomes" id="UP000324222">
    <property type="component" value="Unassembled WGS sequence"/>
</dbReference>
<organism evidence="3 4">
    <name type="scientific">Portunus trituberculatus</name>
    <name type="common">Swimming crab</name>
    <name type="synonym">Neptunus trituberculatus</name>
    <dbReference type="NCBI Taxonomy" id="210409"/>
    <lineage>
        <taxon>Eukaryota</taxon>
        <taxon>Metazoa</taxon>
        <taxon>Ecdysozoa</taxon>
        <taxon>Arthropoda</taxon>
        <taxon>Crustacea</taxon>
        <taxon>Multicrustacea</taxon>
        <taxon>Malacostraca</taxon>
        <taxon>Eumalacostraca</taxon>
        <taxon>Eucarida</taxon>
        <taxon>Decapoda</taxon>
        <taxon>Pleocyemata</taxon>
        <taxon>Brachyura</taxon>
        <taxon>Eubrachyura</taxon>
        <taxon>Portunoidea</taxon>
        <taxon>Portunidae</taxon>
        <taxon>Portuninae</taxon>
        <taxon>Portunus</taxon>
    </lineage>
</organism>
<evidence type="ECO:0008006" key="5">
    <source>
        <dbReference type="Google" id="ProtNLM"/>
    </source>
</evidence>
<dbReference type="AlphaFoldDB" id="A0A5B7IR84"/>
<feature type="signal peptide" evidence="2">
    <location>
        <begin position="1"/>
        <end position="22"/>
    </location>
</feature>
<evidence type="ECO:0000313" key="4">
    <source>
        <dbReference type="Proteomes" id="UP000324222"/>
    </source>
</evidence>
<evidence type="ECO:0000256" key="2">
    <source>
        <dbReference type="SAM" id="SignalP"/>
    </source>
</evidence>
<name>A0A5B7IR84_PORTR</name>